<name>A0A5C3KKU3_COPMA</name>
<dbReference type="InterPro" id="IPR026768">
    <property type="entry name" value="YPEH2ZP"/>
</dbReference>
<gene>
    <name evidence="3" type="ORF">FA15DRAFT_707806</name>
</gene>
<dbReference type="OrthoDB" id="2526683at2759"/>
<feature type="region of interest" description="Disordered" evidence="2">
    <location>
        <begin position="337"/>
        <end position="367"/>
    </location>
</feature>
<dbReference type="EMBL" id="ML210288">
    <property type="protein sequence ID" value="TFK20792.1"/>
    <property type="molecule type" value="Genomic_DNA"/>
</dbReference>
<proteinExistence type="inferred from homology"/>
<organism evidence="3 4">
    <name type="scientific">Coprinopsis marcescibilis</name>
    <name type="common">Agaric fungus</name>
    <name type="synonym">Psathyrella marcescibilis</name>
    <dbReference type="NCBI Taxonomy" id="230819"/>
    <lineage>
        <taxon>Eukaryota</taxon>
        <taxon>Fungi</taxon>
        <taxon>Dikarya</taxon>
        <taxon>Basidiomycota</taxon>
        <taxon>Agaricomycotina</taxon>
        <taxon>Agaricomycetes</taxon>
        <taxon>Agaricomycetidae</taxon>
        <taxon>Agaricales</taxon>
        <taxon>Agaricineae</taxon>
        <taxon>Psathyrellaceae</taxon>
        <taxon>Coprinopsis</taxon>
    </lineage>
</organism>
<protein>
    <submittedName>
        <fullName evidence="3">Uncharacterized protein</fullName>
    </submittedName>
</protein>
<dbReference type="Proteomes" id="UP000307440">
    <property type="component" value="Unassembled WGS sequence"/>
</dbReference>
<evidence type="ECO:0000313" key="3">
    <source>
        <dbReference type="EMBL" id="TFK20792.1"/>
    </source>
</evidence>
<dbReference type="Pfam" id="PF14976">
    <property type="entry name" value="YPEH2ZP"/>
    <property type="match status" value="1"/>
</dbReference>
<evidence type="ECO:0000313" key="4">
    <source>
        <dbReference type="Proteomes" id="UP000307440"/>
    </source>
</evidence>
<evidence type="ECO:0000256" key="1">
    <source>
        <dbReference type="ARBA" id="ARBA00006888"/>
    </source>
</evidence>
<comment type="similarity">
    <text evidence="1">Belongs to the FAM72 family.</text>
</comment>
<dbReference type="GO" id="GO:0005829">
    <property type="term" value="C:cytosol"/>
    <property type="evidence" value="ECO:0007669"/>
    <property type="project" value="TreeGrafter"/>
</dbReference>
<sequence>MYPQAHHHPFFTHVPYSPPPPPPITHKVWILDCKSCDTFLTNRGMKAVLLLRPNVSLYSSDAQPANCSPYFGSDGQAPASSSRRSSSSTPARTCECLTQSLCCHGCGNTVGYMIVVPCTRCTSSINTSNRSTNGHRFVFHSNQIVATERRYIPGESGVKPYDIESPTHPHPMHAASSHSTGLPYGYIPPPPPHDMILPNAAWYSQTSFASSSPPFLGQYGSNPHIVPPPPESLYSSTAQAGYYNPPYHGQPYTSSYQNSPRMYTAQTGPHSHPADFQHPMAPLRPISPGLDNSDELHIPPLSQPFLPFEHKEQPIPRRLAGGEHLYWHHLARNGEMSGVRDDDRARRPWTPESSESGANLLGIKFDR</sequence>
<dbReference type="AlphaFoldDB" id="A0A5C3KKU3"/>
<accession>A0A5C3KKU3</accession>
<dbReference type="PANTHER" id="PTHR31841">
    <property type="entry name" value="PROTEIN FAM72A-RELATED"/>
    <property type="match status" value="1"/>
</dbReference>
<reference evidence="3 4" key="1">
    <citation type="journal article" date="2019" name="Nat. Ecol. Evol.">
        <title>Megaphylogeny resolves global patterns of mushroom evolution.</title>
        <authorList>
            <person name="Varga T."/>
            <person name="Krizsan K."/>
            <person name="Foldi C."/>
            <person name="Dima B."/>
            <person name="Sanchez-Garcia M."/>
            <person name="Sanchez-Ramirez S."/>
            <person name="Szollosi G.J."/>
            <person name="Szarkandi J.G."/>
            <person name="Papp V."/>
            <person name="Albert L."/>
            <person name="Andreopoulos W."/>
            <person name="Angelini C."/>
            <person name="Antonin V."/>
            <person name="Barry K.W."/>
            <person name="Bougher N.L."/>
            <person name="Buchanan P."/>
            <person name="Buyck B."/>
            <person name="Bense V."/>
            <person name="Catcheside P."/>
            <person name="Chovatia M."/>
            <person name="Cooper J."/>
            <person name="Damon W."/>
            <person name="Desjardin D."/>
            <person name="Finy P."/>
            <person name="Geml J."/>
            <person name="Haridas S."/>
            <person name="Hughes K."/>
            <person name="Justo A."/>
            <person name="Karasinski D."/>
            <person name="Kautmanova I."/>
            <person name="Kiss B."/>
            <person name="Kocsube S."/>
            <person name="Kotiranta H."/>
            <person name="LaButti K.M."/>
            <person name="Lechner B.E."/>
            <person name="Liimatainen K."/>
            <person name="Lipzen A."/>
            <person name="Lukacs Z."/>
            <person name="Mihaltcheva S."/>
            <person name="Morgado L.N."/>
            <person name="Niskanen T."/>
            <person name="Noordeloos M.E."/>
            <person name="Ohm R.A."/>
            <person name="Ortiz-Santana B."/>
            <person name="Ovrebo C."/>
            <person name="Racz N."/>
            <person name="Riley R."/>
            <person name="Savchenko A."/>
            <person name="Shiryaev A."/>
            <person name="Soop K."/>
            <person name="Spirin V."/>
            <person name="Szebenyi C."/>
            <person name="Tomsovsky M."/>
            <person name="Tulloss R.E."/>
            <person name="Uehling J."/>
            <person name="Grigoriev I.V."/>
            <person name="Vagvolgyi C."/>
            <person name="Papp T."/>
            <person name="Martin F.M."/>
            <person name="Miettinen O."/>
            <person name="Hibbett D.S."/>
            <person name="Nagy L.G."/>
        </authorList>
    </citation>
    <scope>NUCLEOTIDE SEQUENCE [LARGE SCALE GENOMIC DNA]</scope>
    <source>
        <strain evidence="3 4">CBS 121175</strain>
    </source>
</reference>
<keyword evidence="4" id="KW-1185">Reference proteome</keyword>
<dbReference type="PANTHER" id="PTHR31841:SF1">
    <property type="entry name" value="PROTEIN FAM72A-RELATED"/>
    <property type="match status" value="1"/>
</dbReference>
<evidence type="ECO:0000256" key="2">
    <source>
        <dbReference type="SAM" id="MobiDB-lite"/>
    </source>
</evidence>
<dbReference type="STRING" id="230819.A0A5C3KKU3"/>